<dbReference type="EMBL" id="AFYH01229664">
    <property type="status" value="NOT_ANNOTATED_CDS"/>
    <property type="molecule type" value="Genomic_DNA"/>
</dbReference>
<dbReference type="PRINTS" id="PR00838">
    <property type="entry name" value="V5ALLERGEN"/>
</dbReference>
<reference evidence="6" key="1">
    <citation type="submission" date="2011-08" db="EMBL/GenBank/DDBJ databases">
        <title>The draft genome of Latimeria chalumnae.</title>
        <authorList>
            <person name="Di Palma F."/>
            <person name="Alfoldi J."/>
            <person name="Johnson J."/>
            <person name="Berlin A."/>
            <person name="Gnerre S."/>
            <person name="Jaffe D."/>
            <person name="MacCallum I."/>
            <person name="Young S."/>
            <person name="Walker B.J."/>
            <person name="Lander E."/>
            <person name="Lindblad-Toh K."/>
        </authorList>
    </citation>
    <scope>NUCLEOTIDE SEQUENCE [LARGE SCALE GENOMIC DNA]</scope>
    <source>
        <strain evidence="6">Wild caught</strain>
    </source>
</reference>
<dbReference type="InterPro" id="IPR034121">
    <property type="entry name" value="SCP_GLIPR-1-like"/>
</dbReference>
<dbReference type="GO" id="GO:0005576">
    <property type="term" value="C:extracellular region"/>
    <property type="evidence" value="ECO:0007669"/>
    <property type="project" value="InterPro"/>
</dbReference>
<evidence type="ECO:0000256" key="2">
    <source>
        <dbReference type="ARBA" id="ARBA00009923"/>
    </source>
</evidence>
<dbReference type="PRINTS" id="PR00837">
    <property type="entry name" value="V5TPXLIKE"/>
</dbReference>
<dbReference type="Ensembl" id="ENSLACT00000024894.1">
    <property type="protein sequence ID" value="ENSLACP00000023367.1"/>
    <property type="gene ID" value="ENSLACG00000022515.1"/>
</dbReference>
<organism evidence="5 6">
    <name type="scientific">Latimeria chalumnae</name>
    <name type="common">Coelacanth</name>
    <dbReference type="NCBI Taxonomy" id="7897"/>
    <lineage>
        <taxon>Eukaryota</taxon>
        <taxon>Metazoa</taxon>
        <taxon>Chordata</taxon>
        <taxon>Craniata</taxon>
        <taxon>Vertebrata</taxon>
        <taxon>Euteleostomi</taxon>
        <taxon>Coelacanthiformes</taxon>
        <taxon>Coelacanthidae</taxon>
        <taxon>Latimeria</taxon>
    </lineage>
</organism>
<dbReference type="GeneTree" id="ENSGT00940000160727"/>
<evidence type="ECO:0000259" key="4">
    <source>
        <dbReference type="SMART" id="SM00198"/>
    </source>
</evidence>
<accession>M3XKW1</accession>
<name>M3XKW1_LATCH</name>
<dbReference type="Bgee" id="ENSLACG00000022515">
    <property type="expression patterns" value="Expressed in pelvic fin"/>
</dbReference>
<dbReference type="SUPFAM" id="SSF55797">
    <property type="entry name" value="PR-1-like"/>
    <property type="match status" value="1"/>
</dbReference>
<comment type="similarity">
    <text evidence="2">Belongs to the CRISP family.</text>
</comment>
<dbReference type="Proteomes" id="UP000008672">
    <property type="component" value="Unassembled WGS sequence"/>
</dbReference>
<dbReference type="AlphaFoldDB" id="M3XKW1"/>
<feature type="domain" description="SCP" evidence="4">
    <location>
        <begin position="19"/>
        <end position="167"/>
    </location>
</feature>
<keyword evidence="3" id="KW-0472">Membrane</keyword>
<gene>
    <name evidence="5" type="primary">GLIPR1</name>
</gene>
<reference evidence="5" key="2">
    <citation type="submission" date="2025-08" db="UniProtKB">
        <authorList>
            <consortium name="Ensembl"/>
        </authorList>
    </citation>
    <scope>IDENTIFICATION</scope>
</reference>
<dbReference type="EMBL" id="AFYH01229665">
    <property type="status" value="NOT_ANNOTATED_CDS"/>
    <property type="molecule type" value="Genomic_DNA"/>
</dbReference>
<dbReference type="InterPro" id="IPR035940">
    <property type="entry name" value="CAP_sf"/>
</dbReference>
<evidence type="ECO:0000256" key="3">
    <source>
        <dbReference type="ARBA" id="ARBA00023136"/>
    </source>
</evidence>
<dbReference type="PROSITE" id="PS01009">
    <property type="entry name" value="CRISP_1"/>
    <property type="match status" value="1"/>
</dbReference>
<dbReference type="eggNOG" id="KOG3017">
    <property type="taxonomic scope" value="Eukaryota"/>
</dbReference>
<dbReference type="InterPro" id="IPR001283">
    <property type="entry name" value="CRISP-related"/>
</dbReference>
<dbReference type="PANTHER" id="PTHR10334">
    <property type="entry name" value="CYSTEINE-RICH SECRETORY PROTEIN-RELATED"/>
    <property type="match status" value="1"/>
</dbReference>
<dbReference type="Pfam" id="PF00188">
    <property type="entry name" value="CAP"/>
    <property type="match status" value="1"/>
</dbReference>
<dbReference type="InterPro" id="IPR002413">
    <property type="entry name" value="V5_allergen-like"/>
</dbReference>
<keyword evidence="6" id="KW-1185">Reference proteome</keyword>
<dbReference type="CDD" id="cd05385">
    <property type="entry name" value="CAP_GLIPR1-like"/>
    <property type="match status" value="1"/>
</dbReference>
<proteinExistence type="inferred from homology"/>
<evidence type="ECO:0000313" key="6">
    <source>
        <dbReference type="Proteomes" id="UP000008672"/>
    </source>
</evidence>
<dbReference type="Gene3D" id="3.40.33.10">
    <property type="entry name" value="CAP"/>
    <property type="match status" value="1"/>
</dbReference>
<protein>
    <submittedName>
        <fullName evidence="5">GLI pathosis related 1</fullName>
    </submittedName>
</protein>
<dbReference type="InterPro" id="IPR014044">
    <property type="entry name" value="CAP_dom"/>
</dbReference>
<reference evidence="5" key="3">
    <citation type="submission" date="2025-09" db="UniProtKB">
        <authorList>
            <consortium name="Ensembl"/>
        </authorList>
    </citation>
    <scope>IDENTIFICATION</scope>
</reference>
<evidence type="ECO:0000313" key="5">
    <source>
        <dbReference type="Ensembl" id="ENSLACP00000023367.1"/>
    </source>
</evidence>
<dbReference type="STRING" id="7897.ENSLACP00000023367"/>
<dbReference type="HOGENOM" id="CLU_035730_2_4_1"/>
<dbReference type="SMART" id="SM00198">
    <property type="entry name" value="SCP"/>
    <property type="match status" value="1"/>
</dbReference>
<dbReference type="InParanoid" id="M3XKW1"/>
<dbReference type="GO" id="GO:0016020">
    <property type="term" value="C:membrane"/>
    <property type="evidence" value="ECO:0007669"/>
    <property type="project" value="UniProtKB-SubCell"/>
</dbReference>
<comment type="subcellular location">
    <subcellularLocation>
        <location evidence="1">Membrane</location>
    </subcellularLocation>
</comment>
<dbReference type="FunCoup" id="M3XKW1">
    <property type="interactions" value="171"/>
</dbReference>
<dbReference type="OMA" id="WDTQPQP"/>
<dbReference type="InterPro" id="IPR018244">
    <property type="entry name" value="Allrgn_V5/Tpx1_CS"/>
</dbReference>
<sequence>MNCPLSFGKGAAPDIEDRAFIEECVRVHNFHRSAVKPPASNMQYMSWDRTMAQTARTWARNCRLQHNIHLKEHGRLHPNFSTLGENIWVGSSFDAFNVTSAIAAWNNEVQYYNYKTRTCTKVCGHYTQVVWADSYKVGCAVHICTSGIAGFSVGSRSAIFVCNYGPP</sequence>
<evidence type="ECO:0000256" key="1">
    <source>
        <dbReference type="ARBA" id="ARBA00004370"/>
    </source>
</evidence>